<protein>
    <submittedName>
        <fullName evidence="1">Uncharacterized protein</fullName>
    </submittedName>
</protein>
<dbReference type="Proteomes" id="UP000828390">
    <property type="component" value="Unassembled WGS sequence"/>
</dbReference>
<reference evidence="1" key="2">
    <citation type="submission" date="2020-11" db="EMBL/GenBank/DDBJ databases">
        <authorList>
            <person name="McCartney M.A."/>
            <person name="Auch B."/>
            <person name="Kono T."/>
            <person name="Mallez S."/>
            <person name="Becker A."/>
            <person name="Gohl D.M."/>
            <person name="Silverstein K.A.T."/>
            <person name="Koren S."/>
            <person name="Bechman K.B."/>
            <person name="Herman A."/>
            <person name="Abrahante J.E."/>
            <person name="Garbe J."/>
        </authorList>
    </citation>
    <scope>NUCLEOTIDE SEQUENCE</scope>
    <source>
        <strain evidence="1">Duluth1</strain>
        <tissue evidence="1">Whole animal</tissue>
    </source>
</reference>
<dbReference type="EMBL" id="JAIWYP010000011">
    <property type="protein sequence ID" value="KAH3733989.1"/>
    <property type="molecule type" value="Genomic_DNA"/>
</dbReference>
<name>A0A9D4HV70_DREPO</name>
<evidence type="ECO:0000313" key="2">
    <source>
        <dbReference type="Proteomes" id="UP000828390"/>
    </source>
</evidence>
<reference evidence="1" key="1">
    <citation type="journal article" date="2019" name="bioRxiv">
        <title>The Genome of the Zebra Mussel, Dreissena polymorpha: A Resource for Invasive Species Research.</title>
        <authorList>
            <person name="McCartney M.A."/>
            <person name="Auch B."/>
            <person name="Kono T."/>
            <person name="Mallez S."/>
            <person name="Zhang Y."/>
            <person name="Obille A."/>
            <person name="Becker A."/>
            <person name="Abrahante J.E."/>
            <person name="Garbe J."/>
            <person name="Badalamenti J.P."/>
            <person name="Herman A."/>
            <person name="Mangelson H."/>
            <person name="Liachko I."/>
            <person name="Sullivan S."/>
            <person name="Sone E.D."/>
            <person name="Koren S."/>
            <person name="Silverstein K.A.T."/>
            <person name="Beckman K.B."/>
            <person name="Gohl D.M."/>
        </authorList>
    </citation>
    <scope>NUCLEOTIDE SEQUENCE</scope>
    <source>
        <strain evidence="1">Duluth1</strain>
        <tissue evidence="1">Whole animal</tissue>
    </source>
</reference>
<sequence length="70" mass="7501">MFVLPTPMAQPLVFALSSQMALLTALNPFPDRLLSDLPLQANTSPAVLITVTPYTADKPDYTISIGLLGK</sequence>
<gene>
    <name evidence="1" type="ORF">DPMN_040428</name>
</gene>
<comment type="caution">
    <text evidence="1">The sequence shown here is derived from an EMBL/GenBank/DDBJ whole genome shotgun (WGS) entry which is preliminary data.</text>
</comment>
<organism evidence="1 2">
    <name type="scientific">Dreissena polymorpha</name>
    <name type="common">Zebra mussel</name>
    <name type="synonym">Mytilus polymorpha</name>
    <dbReference type="NCBI Taxonomy" id="45954"/>
    <lineage>
        <taxon>Eukaryota</taxon>
        <taxon>Metazoa</taxon>
        <taxon>Spiralia</taxon>
        <taxon>Lophotrochozoa</taxon>
        <taxon>Mollusca</taxon>
        <taxon>Bivalvia</taxon>
        <taxon>Autobranchia</taxon>
        <taxon>Heteroconchia</taxon>
        <taxon>Euheterodonta</taxon>
        <taxon>Imparidentia</taxon>
        <taxon>Neoheterodontei</taxon>
        <taxon>Myida</taxon>
        <taxon>Dreissenoidea</taxon>
        <taxon>Dreissenidae</taxon>
        <taxon>Dreissena</taxon>
    </lineage>
</organism>
<evidence type="ECO:0000313" key="1">
    <source>
        <dbReference type="EMBL" id="KAH3733989.1"/>
    </source>
</evidence>
<accession>A0A9D4HV70</accession>
<proteinExistence type="predicted"/>
<keyword evidence="2" id="KW-1185">Reference proteome</keyword>
<dbReference type="AlphaFoldDB" id="A0A9D4HV70"/>